<organism evidence="2 3">
    <name type="scientific">Hyperthermus butylicus (strain DSM 5456 / JCM 9403 / PLM1-5)</name>
    <dbReference type="NCBI Taxonomy" id="415426"/>
    <lineage>
        <taxon>Archaea</taxon>
        <taxon>Thermoproteota</taxon>
        <taxon>Thermoprotei</taxon>
        <taxon>Desulfurococcales</taxon>
        <taxon>Pyrodictiaceae</taxon>
        <taxon>Hyperthermus</taxon>
    </lineage>
</organism>
<dbReference type="GeneID" id="4781985"/>
<keyword evidence="1" id="KW-1133">Transmembrane helix</keyword>
<feature type="transmembrane region" description="Helical" evidence="1">
    <location>
        <begin position="12"/>
        <end position="30"/>
    </location>
</feature>
<proteinExistence type="predicted"/>
<keyword evidence="1" id="KW-0812">Transmembrane</keyword>
<evidence type="ECO:0000313" key="3">
    <source>
        <dbReference type="Proteomes" id="UP000002593"/>
    </source>
</evidence>
<dbReference type="Proteomes" id="UP000002593">
    <property type="component" value="Chromosome"/>
</dbReference>
<name>A2BJX4_HYPBU</name>
<dbReference type="eggNOG" id="arCOG01713">
    <property type="taxonomic scope" value="Archaea"/>
</dbReference>
<keyword evidence="1" id="KW-0472">Membrane</keyword>
<dbReference type="STRING" id="415426.Hbut_0419"/>
<dbReference type="RefSeq" id="WP_011821603.1">
    <property type="nucleotide sequence ID" value="NC_008818.1"/>
</dbReference>
<accession>A2BJX4</accession>
<dbReference type="EnsemblBacteria" id="ABM80285">
    <property type="protein sequence ID" value="ABM80285"/>
    <property type="gene ID" value="Hbut_0419"/>
</dbReference>
<evidence type="ECO:0000256" key="1">
    <source>
        <dbReference type="SAM" id="Phobius"/>
    </source>
</evidence>
<dbReference type="Gene3D" id="3.30.1460.10">
    <property type="match status" value="1"/>
</dbReference>
<dbReference type="InterPro" id="IPR018747">
    <property type="entry name" value="DUF2299"/>
</dbReference>
<dbReference type="OrthoDB" id="15032at2157"/>
<dbReference type="Pfam" id="PF10061">
    <property type="entry name" value="DUF2299"/>
    <property type="match status" value="1"/>
</dbReference>
<evidence type="ECO:0000313" key="2">
    <source>
        <dbReference type="EMBL" id="ABM80285.1"/>
    </source>
</evidence>
<dbReference type="AlphaFoldDB" id="A2BJX4"/>
<sequence length="171" mass="18467">MQSTGEQLKDRIAGWLAGAGFIVVSFQGPLPSNAEWGLLVSTPPPLQVKLRVMGLRGGAVTLGIGVNISEHHRKLIEGLSIEERVRLTASMLEKLLMLCPYCRVALQGSLGSPVGIIAEIYIDGAEATKQRIVDDAARLVNIFLLINSILWKRFPATSPERSGTATPSSFM</sequence>
<dbReference type="HOGENOM" id="CLU_1514686_0_0_2"/>
<keyword evidence="3" id="KW-1185">Reference proteome</keyword>
<protein>
    <submittedName>
        <fullName evidence="2">Conserved crenarchaeal protein</fullName>
    </submittedName>
</protein>
<gene>
    <name evidence="2" type="ordered locus">Hbut_0419</name>
</gene>
<dbReference type="KEGG" id="hbu:Hbut_0419"/>
<dbReference type="EMBL" id="CP000493">
    <property type="protein sequence ID" value="ABM80285.1"/>
    <property type="molecule type" value="Genomic_DNA"/>
</dbReference>
<reference evidence="2 3" key="1">
    <citation type="journal article" date="2007" name="Archaea">
        <title>The genome of Hyperthermus butylicus: a sulfur-reducing, peptide fermenting, neutrophilic Crenarchaeote growing up to 108 degrees C.</title>
        <authorList>
            <person name="Brugger K."/>
            <person name="Chen L."/>
            <person name="Stark M."/>
            <person name="Zibat A."/>
            <person name="Redder P."/>
            <person name="Ruepp A."/>
            <person name="Awayez M."/>
            <person name="She Q."/>
            <person name="Garrett R.A."/>
            <person name="Klenk H.P."/>
        </authorList>
    </citation>
    <scope>NUCLEOTIDE SEQUENCE [LARGE SCALE GENOMIC DNA]</scope>
    <source>
        <strain evidence="3">DSM 5456 / JCM 9403 / PLM1-5</strain>
    </source>
</reference>